<dbReference type="EMBL" id="JMIY01000002">
    <property type="protein sequence ID" value="KCZ72721.1"/>
    <property type="molecule type" value="Genomic_DNA"/>
</dbReference>
<keyword evidence="1" id="KW-0812">Transmembrane</keyword>
<dbReference type="AlphaFoldDB" id="A0A062V0P6"/>
<evidence type="ECO:0000256" key="1">
    <source>
        <dbReference type="SAM" id="Phobius"/>
    </source>
</evidence>
<keyword evidence="2" id="KW-0418">Kinase</keyword>
<feature type="transmembrane region" description="Helical" evidence="1">
    <location>
        <begin position="20"/>
        <end position="43"/>
    </location>
</feature>
<dbReference type="OrthoDB" id="376704at2157"/>
<organism evidence="2 3">
    <name type="scientific">Candidatus Methanoperedens nitratireducens</name>
    <dbReference type="NCBI Taxonomy" id="1392998"/>
    <lineage>
        <taxon>Archaea</taxon>
        <taxon>Methanobacteriati</taxon>
        <taxon>Methanobacteriota</taxon>
        <taxon>Stenosarchaea group</taxon>
        <taxon>Methanomicrobia</taxon>
        <taxon>Methanosarcinales</taxon>
        <taxon>ANME-2 cluster</taxon>
        <taxon>Candidatus Methanoperedentaceae</taxon>
        <taxon>Candidatus Methanoperedens</taxon>
    </lineage>
</organism>
<reference evidence="2 3" key="1">
    <citation type="journal article" date="2013" name="Nature">
        <title>Anaerobic oxidation of methane coupled to nitrate reduction in a novel archaeal lineage.</title>
        <authorList>
            <person name="Haroon M.F."/>
            <person name="Hu S."/>
            <person name="Shi Y."/>
            <person name="Imelfort M."/>
            <person name="Keller J."/>
            <person name="Hugenholtz P."/>
            <person name="Yuan Z."/>
            <person name="Tyson G.W."/>
        </authorList>
    </citation>
    <scope>NUCLEOTIDE SEQUENCE [LARGE SCALE GENOMIC DNA]</scope>
    <source>
        <strain evidence="2 3">ANME-2d</strain>
    </source>
</reference>
<evidence type="ECO:0000313" key="3">
    <source>
        <dbReference type="Proteomes" id="UP000027153"/>
    </source>
</evidence>
<sequence>MNKIERHYDERKGDYIRKRFYNSFFSNCYSDFIAIAVAIPLGLKPKSGKSRKHTEAKRYREFNKRGFPVPKLLEEGEDYLDIEFIKMKELSRLLRDKNASKQKKIEIVKRAAAEIRRIHDAGFELGDANVHNVGCRPDGRIVLFDFEHQQIKENREKDYSTFARSAAYEIPDSSDLRDILTGIAEGYGEDLTRKISIVPYMFVIFLLENKSKNLLELIKAKRHGIKR</sequence>
<keyword evidence="1" id="KW-1133">Transmembrane helix</keyword>
<keyword evidence="3" id="KW-1185">Reference proteome</keyword>
<protein>
    <submittedName>
        <fullName evidence="2">Lipopolysaccharide kinase (Kdo/WaaP) family</fullName>
    </submittedName>
</protein>
<keyword evidence="1" id="KW-0472">Membrane</keyword>
<dbReference type="RefSeq" id="WP_048089694.1">
    <property type="nucleotide sequence ID" value="NZ_JMIY01000002.1"/>
</dbReference>
<accession>A0A062V0P6</accession>
<dbReference type="InterPro" id="IPR011009">
    <property type="entry name" value="Kinase-like_dom_sf"/>
</dbReference>
<name>A0A062V0P6_9EURY</name>
<dbReference type="Proteomes" id="UP000027153">
    <property type="component" value="Unassembled WGS sequence"/>
</dbReference>
<comment type="caution">
    <text evidence="2">The sequence shown here is derived from an EMBL/GenBank/DDBJ whole genome shotgun (WGS) entry which is preliminary data.</text>
</comment>
<dbReference type="GO" id="GO:0016301">
    <property type="term" value="F:kinase activity"/>
    <property type="evidence" value="ECO:0007669"/>
    <property type="project" value="UniProtKB-KW"/>
</dbReference>
<proteinExistence type="predicted"/>
<dbReference type="SUPFAM" id="SSF56112">
    <property type="entry name" value="Protein kinase-like (PK-like)"/>
    <property type="match status" value="1"/>
</dbReference>
<gene>
    <name evidence="2" type="ORF">ANME2D_01153</name>
</gene>
<keyword evidence="2" id="KW-0808">Transferase</keyword>
<dbReference type="Gene3D" id="1.10.510.10">
    <property type="entry name" value="Transferase(Phosphotransferase) domain 1"/>
    <property type="match status" value="1"/>
</dbReference>
<dbReference type="Pfam" id="PF06293">
    <property type="entry name" value="Kdo"/>
    <property type="match status" value="1"/>
</dbReference>
<evidence type="ECO:0000313" key="2">
    <source>
        <dbReference type="EMBL" id="KCZ72721.1"/>
    </source>
</evidence>